<sequence length="73" mass="7849">MTILMTMPPLVLIVIGSAALIQTAESTRSAVWTPALDSVGARQVLGELWGKAQALTGRMFPVTVCVIKIRLRV</sequence>
<name>A0ABZ0I6Q7_9GAMM</name>
<organism evidence="1 2">
    <name type="scientific">Congregibacter variabilis</name>
    <dbReference type="NCBI Taxonomy" id="3081200"/>
    <lineage>
        <taxon>Bacteria</taxon>
        <taxon>Pseudomonadati</taxon>
        <taxon>Pseudomonadota</taxon>
        <taxon>Gammaproteobacteria</taxon>
        <taxon>Cellvibrionales</taxon>
        <taxon>Halieaceae</taxon>
        <taxon>Congregibacter</taxon>
    </lineage>
</organism>
<evidence type="ECO:0000313" key="2">
    <source>
        <dbReference type="Proteomes" id="UP001626537"/>
    </source>
</evidence>
<protein>
    <recommendedName>
        <fullName evidence="3">Secreted protein</fullName>
    </recommendedName>
</protein>
<dbReference type="EMBL" id="CP136864">
    <property type="protein sequence ID" value="WOJ94716.1"/>
    <property type="molecule type" value="Genomic_DNA"/>
</dbReference>
<evidence type="ECO:0000313" key="1">
    <source>
        <dbReference type="EMBL" id="WOJ94716.1"/>
    </source>
</evidence>
<accession>A0ABZ0I6Q7</accession>
<dbReference type="Proteomes" id="UP001626537">
    <property type="component" value="Chromosome"/>
</dbReference>
<keyword evidence="2" id="KW-1185">Reference proteome</keyword>
<gene>
    <name evidence="1" type="ORF">R0135_05995</name>
</gene>
<proteinExistence type="predicted"/>
<dbReference type="RefSeq" id="WP_407349353.1">
    <property type="nucleotide sequence ID" value="NZ_CP136864.1"/>
</dbReference>
<evidence type="ECO:0008006" key="3">
    <source>
        <dbReference type="Google" id="ProtNLM"/>
    </source>
</evidence>
<reference evidence="1 2" key="1">
    <citation type="submission" date="2023-10" db="EMBL/GenBank/DDBJ databases">
        <title>Two novel species belonging to the OM43/NOR5 clade.</title>
        <authorList>
            <person name="Park M."/>
        </authorList>
    </citation>
    <scope>NUCLEOTIDE SEQUENCE [LARGE SCALE GENOMIC DNA]</scope>
    <source>
        <strain evidence="1 2">IMCC43200</strain>
    </source>
</reference>